<evidence type="ECO:0000313" key="3">
    <source>
        <dbReference type="Proteomes" id="UP001152607"/>
    </source>
</evidence>
<organism evidence="2 3">
    <name type="scientific">Periconia digitata</name>
    <dbReference type="NCBI Taxonomy" id="1303443"/>
    <lineage>
        <taxon>Eukaryota</taxon>
        <taxon>Fungi</taxon>
        <taxon>Dikarya</taxon>
        <taxon>Ascomycota</taxon>
        <taxon>Pezizomycotina</taxon>
        <taxon>Dothideomycetes</taxon>
        <taxon>Pleosporomycetidae</taxon>
        <taxon>Pleosporales</taxon>
        <taxon>Massarineae</taxon>
        <taxon>Periconiaceae</taxon>
        <taxon>Periconia</taxon>
    </lineage>
</organism>
<sequence length="68" mass="7145">MDLVDNIDRQTPVRGMPASQHEDDVSGSAVRIIRFAHVETGLVGVGGCIATVFGGRGVSVFVDACSDR</sequence>
<evidence type="ECO:0000313" key="2">
    <source>
        <dbReference type="EMBL" id="CAI6340894.1"/>
    </source>
</evidence>
<evidence type="ECO:0000256" key="1">
    <source>
        <dbReference type="SAM" id="MobiDB-lite"/>
    </source>
</evidence>
<protein>
    <submittedName>
        <fullName evidence="2">Uncharacterized protein</fullName>
    </submittedName>
</protein>
<dbReference type="Proteomes" id="UP001152607">
    <property type="component" value="Unassembled WGS sequence"/>
</dbReference>
<feature type="region of interest" description="Disordered" evidence="1">
    <location>
        <begin position="1"/>
        <end position="22"/>
    </location>
</feature>
<accession>A0A9W4XQU2</accession>
<proteinExistence type="predicted"/>
<gene>
    <name evidence="2" type="ORF">PDIGIT_LOCUS14080</name>
</gene>
<reference evidence="2" key="1">
    <citation type="submission" date="2023-01" db="EMBL/GenBank/DDBJ databases">
        <authorList>
            <person name="Van Ghelder C."/>
            <person name="Rancurel C."/>
        </authorList>
    </citation>
    <scope>NUCLEOTIDE SEQUENCE</scope>
    <source>
        <strain evidence="2">CNCM I-4278</strain>
    </source>
</reference>
<keyword evidence="3" id="KW-1185">Reference proteome</keyword>
<dbReference type="EMBL" id="CAOQHR010000011">
    <property type="protein sequence ID" value="CAI6340894.1"/>
    <property type="molecule type" value="Genomic_DNA"/>
</dbReference>
<name>A0A9W4XQU2_9PLEO</name>
<dbReference type="AlphaFoldDB" id="A0A9W4XQU2"/>
<comment type="caution">
    <text evidence="2">The sequence shown here is derived from an EMBL/GenBank/DDBJ whole genome shotgun (WGS) entry which is preliminary data.</text>
</comment>